<dbReference type="InterPro" id="IPR044925">
    <property type="entry name" value="His-Me_finger_sf"/>
</dbReference>
<dbReference type="EMBL" id="JAHLFG010000032">
    <property type="protein sequence ID" value="MBU3826411.1"/>
    <property type="molecule type" value="Genomic_DNA"/>
</dbReference>
<keyword evidence="3" id="KW-0378">Hydrolase</keyword>
<evidence type="ECO:0000313" key="5">
    <source>
        <dbReference type="Proteomes" id="UP000824150"/>
    </source>
</evidence>
<comment type="caution">
    <text evidence="4">The sequence shown here is derived from an EMBL/GenBank/DDBJ whole genome shotgun (WGS) entry which is preliminary data.</text>
</comment>
<dbReference type="InterPro" id="IPR007346">
    <property type="entry name" value="Endonuclease-I"/>
</dbReference>
<evidence type="ECO:0000256" key="2">
    <source>
        <dbReference type="ARBA" id="ARBA00022722"/>
    </source>
</evidence>
<proteinExistence type="inferred from homology"/>
<dbReference type="SUPFAM" id="SSF54060">
    <property type="entry name" value="His-Me finger endonucleases"/>
    <property type="match status" value="1"/>
</dbReference>
<dbReference type="AlphaFoldDB" id="A0A9E2KMX7"/>
<dbReference type="Pfam" id="PF04231">
    <property type="entry name" value="Endonuclease_1"/>
    <property type="match status" value="1"/>
</dbReference>
<evidence type="ECO:0000313" key="4">
    <source>
        <dbReference type="EMBL" id="MBU3826411.1"/>
    </source>
</evidence>
<evidence type="ECO:0000256" key="3">
    <source>
        <dbReference type="ARBA" id="ARBA00022801"/>
    </source>
</evidence>
<gene>
    <name evidence="4" type="ORF">IAA31_02850</name>
</gene>
<keyword evidence="4" id="KW-0255">Endonuclease</keyword>
<dbReference type="Proteomes" id="UP000824150">
    <property type="component" value="Unassembled WGS sequence"/>
</dbReference>
<keyword evidence="2" id="KW-0540">Nuclease</keyword>
<dbReference type="GO" id="GO:0004519">
    <property type="term" value="F:endonuclease activity"/>
    <property type="evidence" value="ECO:0007669"/>
    <property type="project" value="UniProtKB-KW"/>
</dbReference>
<accession>A0A9E2KMX7</accession>
<dbReference type="PANTHER" id="PTHR33607:SF2">
    <property type="entry name" value="ENDONUCLEASE-1"/>
    <property type="match status" value="1"/>
</dbReference>
<comment type="similarity">
    <text evidence="1">Belongs to the EndA/NucM nuclease family.</text>
</comment>
<reference evidence="4" key="1">
    <citation type="journal article" date="2021" name="PeerJ">
        <title>Extensive microbial diversity within the chicken gut microbiome revealed by metagenomics and culture.</title>
        <authorList>
            <person name="Gilroy R."/>
            <person name="Ravi A."/>
            <person name="Getino M."/>
            <person name="Pursley I."/>
            <person name="Horton D.L."/>
            <person name="Alikhan N.F."/>
            <person name="Baker D."/>
            <person name="Gharbi K."/>
            <person name="Hall N."/>
            <person name="Watson M."/>
            <person name="Adriaenssens E.M."/>
            <person name="Foster-Nyarko E."/>
            <person name="Jarju S."/>
            <person name="Secka A."/>
            <person name="Antonio M."/>
            <person name="Oren A."/>
            <person name="Chaudhuri R.R."/>
            <person name="La Ragione R."/>
            <person name="Hildebrand F."/>
            <person name="Pallen M.J."/>
        </authorList>
    </citation>
    <scope>NUCLEOTIDE SEQUENCE</scope>
    <source>
        <strain evidence="4">687</strain>
    </source>
</reference>
<evidence type="ECO:0000256" key="1">
    <source>
        <dbReference type="ARBA" id="ARBA00006429"/>
    </source>
</evidence>
<sequence>MDNFNQAKKVLPSIYKELSSPTTIYCGCPLSIERNRLRLDLRACGYKVRKQAKRAARVEYEHVMPAWEFGHQLKCWQDGGRKRCTSGKNGDTKFKQMEGDLHNLFPSVGEVNGDRANFRFSEWNAVPTQYGQCEMVVDFKGRRAQPPKRSRGMIARAYLYMADKYGIRLSQAQSRLYQVWNRQYAPDDNECLRNELIAKVQGNDNPFVTKACALRK</sequence>
<organism evidence="4 5">
    <name type="scientific">Candidatus Anaerobiospirillum merdipullorum</name>
    <dbReference type="NCBI Taxonomy" id="2838450"/>
    <lineage>
        <taxon>Bacteria</taxon>
        <taxon>Pseudomonadati</taxon>
        <taxon>Pseudomonadota</taxon>
        <taxon>Gammaproteobacteria</taxon>
        <taxon>Aeromonadales</taxon>
        <taxon>Succinivibrionaceae</taxon>
        <taxon>Anaerobiospirillum</taxon>
    </lineage>
</organism>
<dbReference type="GO" id="GO:0016787">
    <property type="term" value="F:hydrolase activity"/>
    <property type="evidence" value="ECO:0007669"/>
    <property type="project" value="UniProtKB-KW"/>
</dbReference>
<name>A0A9E2KMX7_9GAMM</name>
<reference evidence="4" key="2">
    <citation type="submission" date="2021-04" db="EMBL/GenBank/DDBJ databases">
        <authorList>
            <person name="Gilroy R."/>
        </authorList>
    </citation>
    <scope>NUCLEOTIDE SEQUENCE</scope>
    <source>
        <strain evidence="4">687</strain>
    </source>
</reference>
<dbReference type="PANTHER" id="PTHR33607">
    <property type="entry name" value="ENDONUCLEASE-1"/>
    <property type="match status" value="1"/>
</dbReference>
<protein>
    <submittedName>
        <fullName evidence="4">Endonuclease</fullName>
    </submittedName>
</protein>